<keyword evidence="4" id="KW-0690">Ribosome biogenesis</keyword>
<gene>
    <name evidence="16" type="ORF">FH972_012538</name>
</gene>
<evidence type="ECO:0000256" key="10">
    <source>
        <dbReference type="ARBA" id="ARBA00022884"/>
    </source>
</evidence>
<dbReference type="EC" id="3.6.4.13" evidence="3"/>
<sequence length="459" mass="51237">MGRKLKDYTTAEPEPAQESSPNPEIKAEKKKKKKRKDKDEANPKRKLQETEPQEAQKEKKKKKDKKGDDAETETHEGKVEMQRNNGVDDGETVRDGHVVVSGKNVESAKYAPLKSFAESRLPEEVLECCKNFQSPSLIQSRAWPFLLDDRDFIGIAATGSGKTLAFGVPAIMHVLNKRKGKMSKGRWPLCLVLSPTRELAQQISDVLCDAGKPCGVQSVCLYGGTSKGPQISSLKSGVDIVIGTPGRLKDLIEMGMCNLKEVSFVVLDEADRMLDMGFEQEVRSILGQTCSARQMVMFSATWPLLVHQLAQEFMDPNPVKVLDDRSRDQRLVALLEKYHKSQRNRVLVFVLYKLEAKRVENMLQEGGWKAVSIHGDKAQNERTKALSLFKKGSCPLMGLAGELVNVLREAGQIVPEALMKFGTHVKKKESKLYGAHFKEIPIDAPKSKKITFDNSDDDD</sequence>
<feature type="domain" description="Helicase ATP-binding" evidence="15">
    <location>
        <begin position="143"/>
        <end position="320"/>
    </location>
</feature>
<comment type="subcellular location">
    <subcellularLocation>
        <location evidence="1">Nucleus</location>
        <location evidence="1">Nucleolus</location>
    </subcellularLocation>
</comment>
<dbReference type="GO" id="GO:0003724">
    <property type="term" value="F:RNA helicase activity"/>
    <property type="evidence" value="ECO:0007669"/>
    <property type="project" value="UniProtKB-EC"/>
</dbReference>
<dbReference type="OrthoDB" id="196131at2759"/>
<reference evidence="16 17" key="1">
    <citation type="submission" date="2019-06" db="EMBL/GenBank/DDBJ databases">
        <title>A chromosomal-level reference genome of Carpinus fangiana (Coryloideae, Betulaceae).</title>
        <authorList>
            <person name="Yang X."/>
            <person name="Wang Z."/>
            <person name="Zhang L."/>
            <person name="Hao G."/>
            <person name="Liu J."/>
            <person name="Yang Y."/>
        </authorList>
    </citation>
    <scope>NUCLEOTIDE SEQUENCE [LARGE SCALE GENOMIC DNA]</scope>
    <source>
        <strain evidence="16">Cfa_2016G</strain>
        <tissue evidence="16">Leaf</tissue>
    </source>
</reference>
<keyword evidence="6 13" id="KW-0547">Nucleotide-binding</keyword>
<keyword evidence="9 13" id="KW-0067">ATP-binding</keyword>
<evidence type="ECO:0000256" key="12">
    <source>
        <dbReference type="ARBA" id="ARBA00037449"/>
    </source>
</evidence>
<keyword evidence="17" id="KW-1185">Reference proteome</keyword>
<dbReference type="CDD" id="cd00268">
    <property type="entry name" value="DEADc"/>
    <property type="match status" value="1"/>
</dbReference>
<organism evidence="16 17">
    <name type="scientific">Carpinus fangiana</name>
    <dbReference type="NCBI Taxonomy" id="176857"/>
    <lineage>
        <taxon>Eukaryota</taxon>
        <taxon>Viridiplantae</taxon>
        <taxon>Streptophyta</taxon>
        <taxon>Embryophyta</taxon>
        <taxon>Tracheophyta</taxon>
        <taxon>Spermatophyta</taxon>
        <taxon>Magnoliopsida</taxon>
        <taxon>eudicotyledons</taxon>
        <taxon>Gunneridae</taxon>
        <taxon>Pentapetalae</taxon>
        <taxon>rosids</taxon>
        <taxon>fabids</taxon>
        <taxon>Fagales</taxon>
        <taxon>Betulaceae</taxon>
        <taxon>Carpinus</taxon>
    </lineage>
</organism>
<evidence type="ECO:0000256" key="5">
    <source>
        <dbReference type="ARBA" id="ARBA00022552"/>
    </source>
</evidence>
<feature type="region of interest" description="Disordered" evidence="14">
    <location>
        <begin position="1"/>
        <end position="93"/>
    </location>
</feature>
<keyword evidence="7 13" id="KW-0378">Hydrolase</keyword>
<dbReference type="PROSITE" id="PS00039">
    <property type="entry name" value="DEAD_ATP_HELICASE"/>
    <property type="match status" value="1"/>
</dbReference>
<dbReference type="SMART" id="SM00487">
    <property type="entry name" value="DEXDc"/>
    <property type="match status" value="1"/>
</dbReference>
<evidence type="ECO:0000256" key="1">
    <source>
        <dbReference type="ARBA" id="ARBA00004604"/>
    </source>
</evidence>
<dbReference type="AlphaFoldDB" id="A0A5N6R4B4"/>
<dbReference type="Proteomes" id="UP000327013">
    <property type="component" value="Chromosome 5"/>
</dbReference>
<dbReference type="Pfam" id="PF00270">
    <property type="entry name" value="DEAD"/>
    <property type="match status" value="1"/>
</dbReference>
<accession>A0A5N6R4B4</accession>
<dbReference type="Pfam" id="PF00271">
    <property type="entry name" value="Helicase_C"/>
    <property type="match status" value="1"/>
</dbReference>
<evidence type="ECO:0000256" key="3">
    <source>
        <dbReference type="ARBA" id="ARBA00012552"/>
    </source>
</evidence>
<dbReference type="InterPro" id="IPR044742">
    <property type="entry name" value="DEAD/DEAH_RhlB"/>
</dbReference>
<dbReference type="Gene3D" id="3.40.50.300">
    <property type="entry name" value="P-loop containing nucleotide triphosphate hydrolases"/>
    <property type="match status" value="2"/>
</dbReference>
<evidence type="ECO:0000256" key="8">
    <source>
        <dbReference type="ARBA" id="ARBA00022806"/>
    </source>
</evidence>
<proteinExistence type="inferred from homology"/>
<keyword evidence="8 13" id="KW-0347">Helicase</keyword>
<comment type="similarity">
    <text evidence="2">Belongs to the DEAD box helicase family. DDX5/DBP2 subfamily.</text>
</comment>
<protein>
    <recommendedName>
        <fullName evidence="3">RNA helicase</fullName>
        <ecNumber evidence="3">3.6.4.13</ecNumber>
    </recommendedName>
</protein>
<dbReference type="GO" id="GO:0003723">
    <property type="term" value="F:RNA binding"/>
    <property type="evidence" value="ECO:0007669"/>
    <property type="project" value="UniProtKB-KW"/>
</dbReference>
<dbReference type="InterPro" id="IPR014001">
    <property type="entry name" value="Helicase_ATP-bd"/>
</dbReference>
<evidence type="ECO:0000256" key="7">
    <source>
        <dbReference type="ARBA" id="ARBA00022801"/>
    </source>
</evidence>
<evidence type="ECO:0000256" key="11">
    <source>
        <dbReference type="ARBA" id="ARBA00023242"/>
    </source>
</evidence>
<comment type="function">
    <text evidence="12">ATP-dependent RNA helicase required for 60S ribosomal subunit synthesis. Involved in efficient pre-rRNA processing, predominantly at site A3, which is necessary for the normal formation of 25S and 5.8S rRNAs.</text>
</comment>
<dbReference type="InterPro" id="IPR011545">
    <property type="entry name" value="DEAD/DEAH_box_helicase_dom"/>
</dbReference>
<evidence type="ECO:0000256" key="6">
    <source>
        <dbReference type="ARBA" id="ARBA00022741"/>
    </source>
</evidence>
<dbReference type="PANTHER" id="PTHR47958">
    <property type="entry name" value="ATP-DEPENDENT RNA HELICASE DBP3"/>
    <property type="match status" value="1"/>
</dbReference>
<dbReference type="InterPro" id="IPR001650">
    <property type="entry name" value="Helicase_C-like"/>
</dbReference>
<keyword evidence="5" id="KW-0698">rRNA processing</keyword>
<keyword evidence="11" id="KW-0539">Nucleus</keyword>
<dbReference type="GO" id="GO:0005524">
    <property type="term" value="F:ATP binding"/>
    <property type="evidence" value="ECO:0007669"/>
    <property type="project" value="UniProtKB-KW"/>
</dbReference>
<feature type="compositionally biased region" description="Basic and acidic residues" evidence="14">
    <location>
        <begin position="37"/>
        <end position="57"/>
    </location>
</feature>
<dbReference type="InterPro" id="IPR027417">
    <property type="entry name" value="P-loop_NTPase"/>
</dbReference>
<evidence type="ECO:0000256" key="9">
    <source>
        <dbReference type="ARBA" id="ARBA00022840"/>
    </source>
</evidence>
<evidence type="ECO:0000313" key="16">
    <source>
        <dbReference type="EMBL" id="KAE8055716.1"/>
    </source>
</evidence>
<evidence type="ECO:0000256" key="13">
    <source>
        <dbReference type="RuleBase" id="RU000492"/>
    </source>
</evidence>
<evidence type="ECO:0000256" key="14">
    <source>
        <dbReference type="SAM" id="MobiDB-lite"/>
    </source>
</evidence>
<evidence type="ECO:0000256" key="4">
    <source>
        <dbReference type="ARBA" id="ARBA00022517"/>
    </source>
</evidence>
<dbReference type="InterPro" id="IPR000629">
    <property type="entry name" value="RNA-helicase_DEAD-box_CS"/>
</dbReference>
<keyword evidence="10" id="KW-0694">RNA-binding</keyword>
<dbReference type="EMBL" id="CM017325">
    <property type="protein sequence ID" value="KAE8055716.1"/>
    <property type="molecule type" value="Genomic_DNA"/>
</dbReference>
<evidence type="ECO:0000256" key="2">
    <source>
        <dbReference type="ARBA" id="ARBA00009334"/>
    </source>
</evidence>
<evidence type="ECO:0000259" key="15">
    <source>
        <dbReference type="PROSITE" id="PS51192"/>
    </source>
</evidence>
<dbReference type="GO" id="GO:0016787">
    <property type="term" value="F:hydrolase activity"/>
    <property type="evidence" value="ECO:0007669"/>
    <property type="project" value="UniProtKB-KW"/>
</dbReference>
<feature type="compositionally biased region" description="Basic and acidic residues" evidence="14">
    <location>
        <begin position="65"/>
        <end position="81"/>
    </location>
</feature>
<name>A0A5N6R4B4_9ROSI</name>
<evidence type="ECO:0000313" key="17">
    <source>
        <dbReference type="Proteomes" id="UP000327013"/>
    </source>
</evidence>
<dbReference type="PROSITE" id="PS51192">
    <property type="entry name" value="HELICASE_ATP_BIND_1"/>
    <property type="match status" value="1"/>
</dbReference>
<dbReference type="SUPFAM" id="SSF52540">
    <property type="entry name" value="P-loop containing nucleoside triphosphate hydrolases"/>
    <property type="match status" value="2"/>
</dbReference>